<keyword evidence="2" id="KW-0040">ANK repeat</keyword>
<feature type="domain" description="Nephrocystin 3-like N-terminal" evidence="5">
    <location>
        <begin position="284"/>
        <end position="442"/>
    </location>
</feature>
<dbReference type="SUPFAM" id="SSF52540">
    <property type="entry name" value="P-loop containing nucleoside triphosphate hydrolases"/>
    <property type="match status" value="1"/>
</dbReference>
<dbReference type="Pfam" id="PF24809">
    <property type="entry name" value="DUF7708"/>
    <property type="match status" value="1"/>
</dbReference>
<dbReference type="OrthoDB" id="427518at2759"/>
<dbReference type="InterPro" id="IPR027417">
    <property type="entry name" value="P-loop_NTPase"/>
</dbReference>
<evidence type="ECO:0008006" key="8">
    <source>
        <dbReference type="Google" id="ProtNLM"/>
    </source>
</evidence>
<dbReference type="SUPFAM" id="SSF48403">
    <property type="entry name" value="Ankyrin repeat"/>
    <property type="match status" value="1"/>
</dbReference>
<dbReference type="PROSITE" id="PS50297">
    <property type="entry name" value="ANK_REP_REGION"/>
    <property type="match status" value="1"/>
</dbReference>
<feature type="domain" description="GPI inositol-deacylase winged helix" evidence="3">
    <location>
        <begin position="562"/>
        <end position="635"/>
    </location>
</feature>
<name>A0A8H3IZC3_9LECA</name>
<protein>
    <recommendedName>
        <fullName evidence="8">NACHT domain-containing protein</fullName>
    </recommendedName>
</protein>
<dbReference type="InterPro" id="IPR056884">
    <property type="entry name" value="NPHP3-like_N"/>
</dbReference>
<dbReference type="Pfam" id="PF00023">
    <property type="entry name" value="Ank"/>
    <property type="match status" value="1"/>
</dbReference>
<accession>A0A8H3IZC3</accession>
<dbReference type="PANTHER" id="PTHR10039:SF10">
    <property type="entry name" value="NACHT DOMAIN-CONTAINING PROTEIN"/>
    <property type="match status" value="1"/>
</dbReference>
<keyword evidence="1" id="KW-0677">Repeat</keyword>
<evidence type="ECO:0000259" key="4">
    <source>
        <dbReference type="Pfam" id="PF24809"/>
    </source>
</evidence>
<dbReference type="InterPro" id="IPR056125">
    <property type="entry name" value="DUF7708"/>
</dbReference>
<dbReference type="EMBL" id="CAJPDT010000079">
    <property type="protein sequence ID" value="CAF9934839.1"/>
    <property type="molecule type" value="Genomic_DNA"/>
</dbReference>
<organism evidence="6 7">
    <name type="scientific">Imshaugia aleurites</name>
    <dbReference type="NCBI Taxonomy" id="172621"/>
    <lineage>
        <taxon>Eukaryota</taxon>
        <taxon>Fungi</taxon>
        <taxon>Dikarya</taxon>
        <taxon>Ascomycota</taxon>
        <taxon>Pezizomycotina</taxon>
        <taxon>Lecanoromycetes</taxon>
        <taxon>OSLEUM clade</taxon>
        <taxon>Lecanoromycetidae</taxon>
        <taxon>Lecanorales</taxon>
        <taxon>Lecanorineae</taxon>
        <taxon>Parmeliaceae</taxon>
        <taxon>Imshaugia</taxon>
    </lineage>
</organism>
<dbReference type="InterPro" id="IPR054471">
    <property type="entry name" value="GPIID_WHD"/>
</dbReference>
<gene>
    <name evidence="6" type="ORF">IMSHALPRED_009857</name>
</gene>
<evidence type="ECO:0000259" key="5">
    <source>
        <dbReference type="Pfam" id="PF24883"/>
    </source>
</evidence>
<sequence length="973" mass="109659">MALAMSKAAPLRPDVKLSQALKDYEAVLTEDQKRSLHNPSPLASNDVMALTFEINRQNASRRSRRWGSRLTTFLASVKGFTAVVDLIIGNTGNPIAGAVWGAVKMAIQAASAFEGYFDAMSTMSMNIGRSAPRYEKYAVLYPSSASLRQELCNYFSVVINLCKSAVLFVRKPFFSQTLNALRKPFDDEFGNFQKDLVKFGDAVREEVSLAAKQQQSLDSIEASRERKENSLFRRTGALFQQEAAHQLAESKKWRENKFRSRILNSCSTFNHETAFNQARRKGASNWLFETNEYREWKSSSSSSVLLCSGIVGAGKTVLSSSVLEELMVNKGADTSVGYFFCSYDDFVSLKAQAITGSLARQFLGGVPAKDFNKLDPDVGDMSFNIQQLVSHMLGLLPPNKQYMIILDGLDECELHQANLLFQALHSLLTSSTQVFKLFWTGRSDFVERASHQLHSDFHVRISQSHSGSEISRFIELALDEALENGRLQLRDPRIIFQIQDALEKEAREMFLWVTFQIDSICRENTDEGVLKALEDLPKDLPTTYRRILRRLRDSASTDPLTGKKIFEIVSAARRPLTLEELREAISIEPGDTNWTTARLVNDMMKALDCCGSLVVVDEELSTIHFAHSSVKRHLETSPNALDIPVYHIESIFADILLGRIIVTYLNLDVLQKSIANVTNASQESATQDISVVLRAGLPHGKLASSLARRYLKNRKIPGYDVRHDIEKVNGFTREPRVHPQQANSFLSYAQEHWLSHTQFFVNGRPSDSYTLWARLIDGNIPTLELPYTPDDVRTFSPQLIIYLGHCIHPALIFCIFEKVRKQGEEGIHGLRRLLKTFASWGYRRAPKLIDAIIDQDVAQLQLLLDKQTLGINETTWLFGTMLHIALLCGNLEIVEILLRHGADVKATGGPYGSVMRTAAVSSFSEQVIPLLLKAGAQDIPTDESYRDDVKRILRYAFDDFWRLLQISERYLNM</sequence>
<evidence type="ECO:0000313" key="6">
    <source>
        <dbReference type="EMBL" id="CAF9934839.1"/>
    </source>
</evidence>
<evidence type="ECO:0000256" key="2">
    <source>
        <dbReference type="PROSITE-ProRule" id="PRU00023"/>
    </source>
</evidence>
<dbReference type="Gene3D" id="1.25.40.20">
    <property type="entry name" value="Ankyrin repeat-containing domain"/>
    <property type="match status" value="1"/>
</dbReference>
<dbReference type="Pfam" id="PF24883">
    <property type="entry name" value="NPHP3_N"/>
    <property type="match status" value="1"/>
</dbReference>
<keyword evidence="7" id="KW-1185">Reference proteome</keyword>
<comment type="caution">
    <text evidence="6">The sequence shown here is derived from an EMBL/GenBank/DDBJ whole genome shotgun (WGS) entry which is preliminary data.</text>
</comment>
<feature type="domain" description="DUF7708" evidence="4">
    <location>
        <begin position="70"/>
        <end position="214"/>
    </location>
</feature>
<dbReference type="InterPro" id="IPR036770">
    <property type="entry name" value="Ankyrin_rpt-contain_sf"/>
</dbReference>
<feature type="repeat" description="ANK" evidence="2">
    <location>
        <begin position="880"/>
        <end position="909"/>
    </location>
</feature>
<evidence type="ECO:0000259" key="3">
    <source>
        <dbReference type="Pfam" id="PF22939"/>
    </source>
</evidence>
<dbReference type="Gene3D" id="3.40.50.300">
    <property type="entry name" value="P-loop containing nucleotide triphosphate hydrolases"/>
    <property type="match status" value="1"/>
</dbReference>
<dbReference type="PROSITE" id="PS50088">
    <property type="entry name" value="ANK_REPEAT"/>
    <property type="match status" value="1"/>
</dbReference>
<evidence type="ECO:0000256" key="1">
    <source>
        <dbReference type="ARBA" id="ARBA00022737"/>
    </source>
</evidence>
<dbReference type="Pfam" id="PF22939">
    <property type="entry name" value="WHD_GPIID"/>
    <property type="match status" value="1"/>
</dbReference>
<dbReference type="InterPro" id="IPR002110">
    <property type="entry name" value="Ankyrin_rpt"/>
</dbReference>
<evidence type="ECO:0000313" key="7">
    <source>
        <dbReference type="Proteomes" id="UP000664534"/>
    </source>
</evidence>
<reference evidence="6" key="1">
    <citation type="submission" date="2021-03" db="EMBL/GenBank/DDBJ databases">
        <authorList>
            <person name="Tagirdzhanova G."/>
        </authorList>
    </citation>
    <scope>NUCLEOTIDE SEQUENCE</scope>
</reference>
<dbReference type="PANTHER" id="PTHR10039">
    <property type="entry name" value="AMELOGENIN"/>
    <property type="match status" value="1"/>
</dbReference>
<dbReference type="AlphaFoldDB" id="A0A8H3IZC3"/>
<dbReference type="Proteomes" id="UP000664534">
    <property type="component" value="Unassembled WGS sequence"/>
</dbReference>
<proteinExistence type="predicted"/>